<protein>
    <submittedName>
        <fullName evidence="3">Peptidoglycan/LPS O-acetylase OafA/YrhL, contains acyltransferase and SGNH-hydrolase domains</fullName>
    </submittedName>
</protein>
<feature type="transmembrane region" description="Helical" evidence="1">
    <location>
        <begin position="200"/>
        <end position="220"/>
    </location>
</feature>
<dbReference type="GO" id="GO:0016747">
    <property type="term" value="F:acyltransferase activity, transferring groups other than amino-acyl groups"/>
    <property type="evidence" value="ECO:0007669"/>
    <property type="project" value="InterPro"/>
</dbReference>
<keyword evidence="3" id="KW-0808">Transferase</keyword>
<keyword evidence="1" id="KW-0812">Transmembrane</keyword>
<feature type="transmembrane region" description="Helical" evidence="1">
    <location>
        <begin position="295"/>
        <end position="314"/>
    </location>
</feature>
<feature type="transmembrane region" description="Helical" evidence="1">
    <location>
        <begin position="235"/>
        <end position="252"/>
    </location>
</feature>
<evidence type="ECO:0000313" key="3">
    <source>
        <dbReference type="EMBL" id="SDK41723.1"/>
    </source>
</evidence>
<name>A0A1G9BQN6_9LACT</name>
<feature type="transmembrane region" description="Helical" evidence="1">
    <location>
        <begin position="82"/>
        <end position="101"/>
    </location>
</feature>
<feature type="transmembrane region" description="Helical" evidence="1">
    <location>
        <begin position="264"/>
        <end position="283"/>
    </location>
</feature>
<dbReference type="STRING" id="426701.SAMN04488098_10299"/>
<keyword evidence="3" id="KW-0012">Acyltransferase</keyword>
<accession>A0A1G9BQN6</accession>
<dbReference type="OrthoDB" id="847983at2"/>
<dbReference type="Pfam" id="PF01757">
    <property type="entry name" value="Acyl_transf_3"/>
    <property type="match status" value="1"/>
</dbReference>
<sequence>MTTRNNAIDVLKSLAIVSVILIHALPDSTLYTILAPYYIWQTVPVFIILFGYNSAQSFIRKGYSTLKDIMTLDYIMNKVKRLLLPFGFIWLLQIIVQLTYFDRDPSLDLLFSFIKGGYGPGSYFIPMILQASLLVPIIYSVMRVHPTKWMIALFFISLVVELVAYQLDISGSLYRLLIIRHIFSLTLGVWIGLLKDKIKIKWLIIPAFFSFIYITAVHYFNWEMIIEEYWHSQHAPSYFYVLLLVILGMKGLNVNGDFILSRLFILTGRASYHIFLVQMFYFWLIHDQLTNLPTAITLIMALIVPIITGLGYYLTNERIGSKP</sequence>
<feature type="domain" description="Acyltransferase 3" evidence="2">
    <location>
        <begin position="5"/>
        <end position="307"/>
    </location>
</feature>
<proteinExistence type="predicted"/>
<evidence type="ECO:0000313" key="4">
    <source>
        <dbReference type="Proteomes" id="UP000199433"/>
    </source>
</evidence>
<feature type="transmembrane region" description="Helical" evidence="1">
    <location>
        <begin position="7"/>
        <end position="25"/>
    </location>
</feature>
<dbReference type="EMBL" id="FNFK01000029">
    <property type="protein sequence ID" value="SDK41723.1"/>
    <property type="molecule type" value="Genomic_DNA"/>
</dbReference>
<keyword evidence="4" id="KW-1185">Reference proteome</keyword>
<feature type="transmembrane region" description="Helical" evidence="1">
    <location>
        <begin position="121"/>
        <end position="142"/>
    </location>
</feature>
<feature type="transmembrane region" description="Helical" evidence="1">
    <location>
        <begin position="37"/>
        <end position="55"/>
    </location>
</feature>
<evidence type="ECO:0000259" key="2">
    <source>
        <dbReference type="Pfam" id="PF01757"/>
    </source>
</evidence>
<dbReference type="Proteomes" id="UP000199433">
    <property type="component" value="Unassembled WGS sequence"/>
</dbReference>
<keyword evidence="1" id="KW-1133">Transmembrane helix</keyword>
<gene>
    <name evidence="3" type="ORF">SAMN04488098_10299</name>
</gene>
<dbReference type="GO" id="GO:0016787">
    <property type="term" value="F:hydrolase activity"/>
    <property type="evidence" value="ECO:0007669"/>
    <property type="project" value="UniProtKB-KW"/>
</dbReference>
<organism evidence="3 4">
    <name type="scientific">Alkalibacterium thalassium</name>
    <dbReference type="NCBI Taxonomy" id="426701"/>
    <lineage>
        <taxon>Bacteria</taxon>
        <taxon>Bacillati</taxon>
        <taxon>Bacillota</taxon>
        <taxon>Bacilli</taxon>
        <taxon>Lactobacillales</taxon>
        <taxon>Carnobacteriaceae</taxon>
        <taxon>Alkalibacterium</taxon>
    </lineage>
</organism>
<dbReference type="AlphaFoldDB" id="A0A1G9BQN6"/>
<dbReference type="RefSeq" id="WP_091267334.1">
    <property type="nucleotide sequence ID" value="NZ_FNFK01000029.1"/>
</dbReference>
<feature type="transmembrane region" description="Helical" evidence="1">
    <location>
        <begin position="173"/>
        <end position="193"/>
    </location>
</feature>
<keyword evidence="3" id="KW-0378">Hydrolase</keyword>
<feature type="transmembrane region" description="Helical" evidence="1">
    <location>
        <begin position="149"/>
        <end position="167"/>
    </location>
</feature>
<reference evidence="4" key="1">
    <citation type="submission" date="2016-10" db="EMBL/GenBank/DDBJ databases">
        <authorList>
            <person name="Varghese N."/>
            <person name="Submissions S."/>
        </authorList>
    </citation>
    <scope>NUCLEOTIDE SEQUENCE [LARGE SCALE GENOMIC DNA]</scope>
    <source>
        <strain evidence="4">DSM 19181</strain>
    </source>
</reference>
<keyword evidence="1" id="KW-0472">Membrane</keyword>
<evidence type="ECO:0000256" key="1">
    <source>
        <dbReference type="SAM" id="Phobius"/>
    </source>
</evidence>
<dbReference type="InterPro" id="IPR002656">
    <property type="entry name" value="Acyl_transf_3_dom"/>
</dbReference>